<dbReference type="Proteomes" id="UP001149607">
    <property type="component" value="Chromosome"/>
</dbReference>
<accession>A0A9X4IE00</accession>
<evidence type="ECO:0000313" key="4">
    <source>
        <dbReference type="Proteomes" id="UP001149607"/>
    </source>
</evidence>
<dbReference type="RefSeq" id="WP_274570626.1">
    <property type="nucleotide sequence ID" value="NZ_CP145606.1"/>
</dbReference>
<protein>
    <submittedName>
        <fullName evidence="2">Uncharacterized protein</fullName>
    </submittedName>
</protein>
<keyword evidence="4" id="KW-1185">Reference proteome</keyword>
<evidence type="ECO:0000256" key="1">
    <source>
        <dbReference type="SAM" id="MobiDB-lite"/>
    </source>
</evidence>
<dbReference type="EMBL" id="JAPQFL010000002">
    <property type="protein sequence ID" value="MDD9327717.1"/>
    <property type="molecule type" value="Genomic_DNA"/>
</dbReference>
<reference evidence="3" key="2">
    <citation type="submission" date="2024-02" db="EMBL/GenBank/DDBJ databases">
        <title>Neisseria leonii sp. nov.</title>
        <authorList>
            <person name="Boutroux M."/>
            <person name="Favre-Rochex S."/>
            <person name="Gorgette O."/>
            <person name="Touak G."/>
            <person name="Muhle E."/>
            <person name="Chesneau O."/>
            <person name="Clermont D."/>
            <person name="Rahi P."/>
        </authorList>
    </citation>
    <scope>NUCLEOTIDE SEQUENCE</scope>
    <source>
        <strain evidence="3">51.81</strain>
    </source>
</reference>
<proteinExistence type="predicted"/>
<feature type="compositionally biased region" description="Basic and acidic residues" evidence="1">
    <location>
        <begin position="76"/>
        <end position="87"/>
    </location>
</feature>
<dbReference type="AlphaFoldDB" id="A0A9X4IE00"/>
<gene>
    <name evidence="2" type="ORF">ORY91_001127</name>
    <name evidence="3" type="ORF">V9W64_09255</name>
</gene>
<name>A0A9X4IE00_9NEIS</name>
<sequence>MWKKAAFCGFEKKSVDKKAKLWKLFYLKSKGWIKSTEKSTDFFQNCANLSAKSAFSRLFCPNRRQNAGGRPKQNGRKSEVWDWKKAV</sequence>
<organism evidence="2">
    <name type="scientific">Neisseria leonii</name>
    <dbReference type="NCBI Taxonomy" id="2995413"/>
    <lineage>
        <taxon>Bacteria</taxon>
        <taxon>Pseudomonadati</taxon>
        <taxon>Pseudomonadota</taxon>
        <taxon>Betaproteobacteria</taxon>
        <taxon>Neisseriales</taxon>
        <taxon>Neisseriaceae</taxon>
        <taxon>Neisseria</taxon>
    </lineage>
</organism>
<feature type="region of interest" description="Disordered" evidence="1">
    <location>
        <begin position="64"/>
        <end position="87"/>
    </location>
</feature>
<evidence type="ECO:0000313" key="3">
    <source>
        <dbReference type="EMBL" id="WWY02869.1"/>
    </source>
</evidence>
<reference evidence="2" key="1">
    <citation type="submission" date="2022-10" db="EMBL/GenBank/DDBJ databases">
        <authorList>
            <person name="Boutroux M."/>
        </authorList>
    </citation>
    <scope>NUCLEOTIDE SEQUENCE</scope>
    <source>
        <strain evidence="2">51.81</strain>
    </source>
</reference>
<dbReference type="EMBL" id="CP146598">
    <property type="protein sequence ID" value="WWY02869.1"/>
    <property type="molecule type" value="Genomic_DNA"/>
</dbReference>
<evidence type="ECO:0000313" key="2">
    <source>
        <dbReference type="EMBL" id="MDD9327717.1"/>
    </source>
</evidence>